<evidence type="ECO:0000256" key="2">
    <source>
        <dbReference type="ARBA" id="ARBA00023172"/>
    </source>
</evidence>
<dbReference type="RefSeq" id="WP_190441905.1">
    <property type="nucleotide sequence ID" value="NZ_JAMPKM010000062.1"/>
</dbReference>
<comment type="caution">
    <text evidence="4">The sequence shown here is derived from an EMBL/GenBank/DDBJ whole genome shotgun (WGS) entry which is preliminary data.</text>
</comment>
<keyword evidence="1" id="KW-0238">DNA-binding</keyword>
<evidence type="ECO:0000313" key="4">
    <source>
        <dbReference type="EMBL" id="MEP0821047.1"/>
    </source>
</evidence>
<evidence type="ECO:0000259" key="3">
    <source>
        <dbReference type="PROSITE" id="PS51736"/>
    </source>
</evidence>
<dbReference type="Gene3D" id="3.40.50.1390">
    <property type="entry name" value="Resolvase, N-terminal catalytic domain"/>
    <property type="match status" value="1"/>
</dbReference>
<keyword evidence="2" id="KW-0233">DNA recombination</keyword>
<dbReference type="PROSITE" id="PS51736">
    <property type="entry name" value="RECOMBINASES_3"/>
    <property type="match status" value="1"/>
</dbReference>
<dbReference type="CDD" id="cd00338">
    <property type="entry name" value="Ser_Recombinase"/>
    <property type="match status" value="1"/>
</dbReference>
<evidence type="ECO:0000256" key="1">
    <source>
        <dbReference type="ARBA" id="ARBA00023125"/>
    </source>
</evidence>
<name>A0ABV0JGX3_9CYAN</name>
<dbReference type="SUPFAM" id="SSF53041">
    <property type="entry name" value="Resolvase-like"/>
    <property type="match status" value="1"/>
</dbReference>
<dbReference type="InterPro" id="IPR006119">
    <property type="entry name" value="Resolv_N"/>
</dbReference>
<organism evidence="4 5">
    <name type="scientific">Trichocoleus desertorum GB2-A4</name>
    <dbReference type="NCBI Taxonomy" id="2933944"/>
    <lineage>
        <taxon>Bacteria</taxon>
        <taxon>Bacillati</taxon>
        <taxon>Cyanobacteriota</taxon>
        <taxon>Cyanophyceae</taxon>
        <taxon>Leptolyngbyales</taxon>
        <taxon>Trichocoleusaceae</taxon>
        <taxon>Trichocoleus</taxon>
    </lineage>
</organism>
<dbReference type="Proteomes" id="UP001464891">
    <property type="component" value="Unassembled WGS sequence"/>
</dbReference>
<dbReference type="EMBL" id="JAMPKM010000062">
    <property type="protein sequence ID" value="MEP0821047.1"/>
    <property type="molecule type" value="Genomic_DNA"/>
</dbReference>
<keyword evidence="5" id="KW-1185">Reference proteome</keyword>
<gene>
    <name evidence="4" type="ORF">NC998_28785</name>
</gene>
<dbReference type="InterPro" id="IPR050639">
    <property type="entry name" value="SSR_resolvase"/>
</dbReference>
<dbReference type="SMART" id="SM00857">
    <property type="entry name" value="Resolvase"/>
    <property type="match status" value="1"/>
</dbReference>
<sequence length="172" mass="20055">MKQTTCALYLRISTVDKGQDTDNQLLQLQEFCDRQGWQIVETYIDRESGRKGKRERDGFNRMFEDAAKRKFDVLLFWSLERFSREGIRKTIAYLQQLSNLGCRFKSYTEPLLDTENELVAHIVVGVLAYLAQQEAVRISERTQAGLQRVQSQGKILSRPDGFEQWKDQLAEL</sequence>
<feature type="domain" description="Resolvase/invertase-type recombinase catalytic" evidence="3">
    <location>
        <begin position="5"/>
        <end position="153"/>
    </location>
</feature>
<dbReference type="PANTHER" id="PTHR30461:SF2">
    <property type="entry name" value="SERINE RECOMBINASE PINE-RELATED"/>
    <property type="match status" value="1"/>
</dbReference>
<reference evidence="4 5" key="1">
    <citation type="submission" date="2022-04" db="EMBL/GenBank/DDBJ databases">
        <title>Positive selection, recombination, and allopatry shape intraspecific diversity of widespread and dominant cyanobacteria.</title>
        <authorList>
            <person name="Wei J."/>
            <person name="Shu W."/>
            <person name="Hu C."/>
        </authorList>
    </citation>
    <scope>NUCLEOTIDE SEQUENCE [LARGE SCALE GENOMIC DNA]</scope>
    <source>
        <strain evidence="4 5">GB2-A4</strain>
    </source>
</reference>
<protein>
    <submittedName>
        <fullName evidence="4">Recombinase family protein</fullName>
    </submittedName>
</protein>
<dbReference type="InterPro" id="IPR036162">
    <property type="entry name" value="Resolvase-like_N_sf"/>
</dbReference>
<dbReference type="Pfam" id="PF00239">
    <property type="entry name" value="Resolvase"/>
    <property type="match status" value="1"/>
</dbReference>
<proteinExistence type="predicted"/>
<accession>A0ABV0JGX3</accession>
<evidence type="ECO:0000313" key="5">
    <source>
        <dbReference type="Proteomes" id="UP001464891"/>
    </source>
</evidence>
<dbReference type="PANTHER" id="PTHR30461">
    <property type="entry name" value="DNA-INVERTASE FROM LAMBDOID PROPHAGE"/>
    <property type="match status" value="1"/>
</dbReference>